<reference evidence="6" key="1">
    <citation type="submission" date="2021-02" db="EMBL/GenBank/DDBJ databases">
        <authorList>
            <person name="Nowell W R."/>
        </authorList>
    </citation>
    <scope>NUCLEOTIDE SEQUENCE</scope>
</reference>
<dbReference type="InterPro" id="IPR018143">
    <property type="entry name" value="Folate_rcpt-like"/>
</dbReference>
<keyword evidence="4" id="KW-0812">Transmembrane</keyword>
<dbReference type="PANTHER" id="PTHR10517:SF28">
    <property type="entry name" value="COILIN"/>
    <property type="match status" value="1"/>
</dbReference>
<dbReference type="EMBL" id="CAJNOJ010000010">
    <property type="protein sequence ID" value="CAF0781597.1"/>
    <property type="molecule type" value="Genomic_DNA"/>
</dbReference>
<organism evidence="6">
    <name type="scientific">Adineta ricciae</name>
    <name type="common">Rotifer</name>
    <dbReference type="NCBI Taxonomy" id="249248"/>
    <lineage>
        <taxon>Eukaryota</taxon>
        <taxon>Metazoa</taxon>
        <taxon>Spiralia</taxon>
        <taxon>Gnathifera</taxon>
        <taxon>Rotifera</taxon>
        <taxon>Eurotatoria</taxon>
        <taxon>Bdelloidea</taxon>
        <taxon>Adinetida</taxon>
        <taxon>Adinetidae</taxon>
        <taxon>Adineta</taxon>
    </lineage>
</organism>
<comment type="caution">
    <text evidence="6">The sequence shown here is derived from an EMBL/GenBank/DDBJ whole genome shotgun (WGS) entry which is preliminary data.</text>
</comment>
<dbReference type="Pfam" id="PF03024">
    <property type="entry name" value="Folate_rec"/>
    <property type="match status" value="1"/>
</dbReference>
<evidence type="ECO:0000256" key="4">
    <source>
        <dbReference type="SAM" id="Phobius"/>
    </source>
</evidence>
<keyword evidence="3" id="KW-1015">Disulfide bond</keyword>
<keyword evidence="4" id="KW-1133">Transmembrane helix</keyword>
<evidence type="ECO:0000256" key="1">
    <source>
        <dbReference type="ARBA" id="ARBA00007932"/>
    </source>
</evidence>
<evidence type="ECO:0000256" key="2">
    <source>
        <dbReference type="ARBA" id="ARBA00022729"/>
    </source>
</evidence>
<dbReference type="Proteomes" id="UP000663852">
    <property type="component" value="Unassembled WGS sequence"/>
</dbReference>
<dbReference type="OrthoDB" id="5982417at2759"/>
<comment type="similarity">
    <text evidence="1">Belongs to the folate receptor family.</text>
</comment>
<dbReference type="GO" id="GO:0038023">
    <property type="term" value="F:signaling receptor activity"/>
    <property type="evidence" value="ECO:0007669"/>
    <property type="project" value="TreeGrafter"/>
</dbReference>
<protein>
    <recommendedName>
        <fullName evidence="5">Folate receptor-like domain-containing protein</fullName>
    </recommendedName>
</protein>
<evidence type="ECO:0000259" key="5">
    <source>
        <dbReference type="Pfam" id="PF03024"/>
    </source>
</evidence>
<feature type="domain" description="Folate receptor-like" evidence="5">
    <location>
        <begin position="53"/>
        <end position="158"/>
    </location>
</feature>
<feature type="transmembrane region" description="Helical" evidence="4">
    <location>
        <begin position="211"/>
        <end position="236"/>
    </location>
</feature>
<dbReference type="InterPro" id="IPR004269">
    <property type="entry name" value="Folate_rcpt"/>
</dbReference>
<evidence type="ECO:0000313" key="6">
    <source>
        <dbReference type="EMBL" id="CAF0781597.1"/>
    </source>
</evidence>
<dbReference type="GO" id="GO:0009897">
    <property type="term" value="C:external side of plasma membrane"/>
    <property type="evidence" value="ECO:0007669"/>
    <property type="project" value="TreeGrafter"/>
</dbReference>
<sequence>MLLSDTLLLPICVSQEIIAILIILLSSAFSPVWTHNSSLYTVSSQSAPYCSFFSNRAPSPQPALTNCTWFQENSCCRENEVRHIFSQVRPLIGSSAECSQFLNILMCYVCSPLQYHFYRSERLHVCSSYCDRMYKACATALMKGIPVGELYANGREFCLSRRFEISDISNSSSCFSDDYGSVTTKQIKNSNSNLSSTNIERPNVNCLPLSILFITIVWYCVIRIFIHIFRVSIIFLRNKRKTWNVKRKQVLYLY</sequence>
<name>A0A813RIS5_ADIRI</name>
<dbReference type="PANTHER" id="PTHR10517">
    <property type="entry name" value="FOLATE RECEPTOR"/>
    <property type="match status" value="1"/>
</dbReference>
<feature type="transmembrane region" description="Helical" evidence="4">
    <location>
        <begin position="7"/>
        <end position="29"/>
    </location>
</feature>
<gene>
    <name evidence="6" type="ORF">EDS130_LOCUS3862</name>
</gene>
<keyword evidence="2" id="KW-0732">Signal</keyword>
<dbReference type="AlphaFoldDB" id="A0A813RIS5"/>
<proteinExistence type="inferred from homology"/>
<accession>A0A813RIS5</accession>
<evidence type="ECO:0000256" key="3">
    <source>
        <dbReference type="ARBA" id="ARBA00023157"/>
    </source>
</evidence>
<keyword evidence="4" id="KW-0472">Membrane</keyword>